<accession>A0A382ISC8</accession>
<name>A0A382ISC8_9ZZZZ</name>
<dbReference type="Gene3D" id="3.40.50.720">
    <property type="entry name" value="NAD(P)-binding Rossmann-like Domain"/>
    <property type="match status" value="1"/>
</dbReference>
<dbReference type="Gene3D" id="3.30.360.10">
    <property type="entry name" value="Dihydrodipicolinate Reductase, domain 2"/>
    <property type="match status" value="1"/>
</dbReference>
<dbReference type="GO" id="GO:0000166">
    <property type="term" value="F:nucleotide binding"/>
    <property type="evidence" value="ECO:0007669"/>
    <property type="project" value="InterPro"/>
</dbReference>
<feature type="domain" description="Gfo/Idh/MocA-like oxidoreductase N-terminal" evidence="2">
    <location>
        <begin position="26"/>
        <end position="142"/>
    </location>
</feature>
<dbReference type="InterPro" id="IPR036291">
    <property type="entry name" value="NAD(P)-bd_dom_sf"/>
</dbReference>
<proteinExistence type="predicted"/>
<dbReference type="AlphaFoldDB" id="A0A382ISC8"/>
<dbReference type="InterPro" id="IPR050463">
    <property type="entry name" value="Gfo/Idh/MocA_oxidrdct_glycsds"/>
</dbReference>
<dbReference type="EMBL" id="UINC01068851">
    <property type="protein sequence ID" value="SVC01773.1"/>
    <property type="molecule type" value="Genomic_DNA"/>
</dbReference>
<dbReference type="SUPFAM" id="SSF51735">
    <property type="entry name" value="NAD(P)-binding Rossmann-fold domains"/>
    <property type="match status" value="1"/>
</dbReference>
<gene>
    <name evidence="3" type="ORF">METZ01_LOCUS254627</name>
</gene>
<dbReference type="PANTHER" id="PTHR43818:SF11">
    <property type="entry name" value="BCDNA.GH03377"/>
    <property type="match status" value="1"/>
</dbReference>
<dbReference type="PANTHER" id="PTHR43818">
    <property type="entry name" value="BCDNA.GH03377"/>
    <property type="match status" value="1"/>
</dbReference>
<protein>
    <recommendedName>
        <fullName evidence="2">Gfo/Idh/MocA-like oxidoreductase N-terminal domain-containing protein</fullName>
    </recommendedName>
</protein>
<feature type="non-terminal residue" evidence="3">
    <location>
        <position position="215"/>
    </location>
</feature>
<keyword evidence="1" id="KW-0560">Oxidoreductase</keyword>
<evidence type="ECO:0000313" key="3">
    <source>
        <dbReference type="EMBL" id="SVC01773.1"/>
    </source>
</evidence>
<dbReference type="GO" id="GO:0016491">
    <property type="term" value="F:oxidoreductase activity"/>
    <property type="evidence" value="ECO:0007669"/>
    <property type="project" value="UniProtKB-KW"/>
</dbReference>
<evidence type="ECO:0000256" key="1">
    <source>
        <dbReference type="ARBA" id="ARBA00023002"/>
    </source>
</evidence>
<dbReference type="Pfam" id="PF01408">
    <property type="entry name" value="GFO_IDH_MocA"/>
    <property type="match status" value="1"/>
</dbReference>
<dbReference type="InterPro" id="IPR000683">
    <property type="entry name" value="Gfo/Idh/MocA-like_OxRdtase_N"/>
</dbReference>
<reference evidence="3" key="1">
    <citation type="submission" date="2018-05" db="EMBL/GenBank/DDBJ databases">
        <authorList>
            <person name="Lanie J.A."/>
            <person name="Ng W.-L."/>
            <person name="Kazmierczak K.M."/>
            <person name="Andrzejewski T.M."/>
            <person name="Davidsen T.M."/>
            <person name="Wayne K.J."/>
            <person name="Tettelin H."/>
            <person name="Glass J.I."/>
            <person name="Rusch D."/>
            <person name="Podicherti R."/>
            <person name="Tsui H.-C.T."/>
            <person name="Winkler M.E."/>
        </authorList>
    </citation>
    <scope>NUCLEOTIDE SEQUENCE</scope>
</reference>
<organism evidence="3">
    <name type="scientific">marine metagenome</name>
    <dbReference type="NCBI Taxonomy" id="408172"/>
    <lineage>
        <taxon>unclassified sequences</taxon>
        <taxon>metagenomes</taxon>
        <taxon>ecological metagenomes</taxon>
    </lineage>
</organism>
<evidence type="ECO:0000259" key="2">
    <source>
        <dbReference type="Pfam" id="PF01408"/>
    </source>
</evidence>
<sequence>MVLFHNQSTDPVSNLEGVIMSKKYTAAIVGCGGIGHAHMEGYQQFDNIDVIGAVDPVETARRQYMDEFGIPNGYASVEAMMADIKPDIVSVCVWHLLHPDMTISAARGGARAVICEKPMAIGVGDAERMIEACEAAGTKLVISHQRRFTPGYEKARAMIRDGVIGAPNWVNCTVAEGLTNWGTHAIDGARFVLDDPDALWVMGAVERQTDRFERD</sequence>